<keyword evidence="3" id="KW-1185">Reference proteome</keyword>
<proteinExistence type="predicted"/>
<name>A0A1Q9EV26_SYMMI</name>
<dbReference type="Proteomes" id="UP000186817">
    <property type="component" value="Unassembled WGS sequence"/>
</dbReference>
<dbReference type="OrthoDB" id="10620713at2759"/>
<accession>A0A1Q9EV26</accession>
<comment type="caution">
    <text evidence="2">The sequence shown here is derived from an EMBL/GenBank/DDBJ whole genome shotgun (WGS) entry which is preliminary data.</text>
</comment>
<feature type="region of interest" description="Disordered" evidence="1">
    <location>
        <begin position="1"/>
        <end position="101"/>
    </location>
</feature>
<evidence type="ECO:0000313" key="2">
    <source>
        <dbReference type="EMBL" id="OLQ11249.1"/>
    </source>
</evidence>
<gene>
    <name evidence="2" type="ORF">AK812_SmicGene4953</name>
</gene>
<evidence type="ECO:0000256" key="1">
    <source>
        <dbReference type="SAM" id="MobiDB-lite"/>
    </source>
</evidence>
<dbReference type="EMBL" id="LSRX01000062">
    <property type="protein sequence ID" value="OLQ11249.1"/>
    <property type="molecule type" value="Genomic_DNA"/>
</dbReference>
<organism evidence="2 3">
    <name type="scientific">Symbiodinium microadriaticum</name>
    <name type="common">Dinoflagellate</name>
    <name type="synonym">Zooxanthella microadriatica</name>
    <dbReference type="NCBI Taxonomy" id="2951"/>
    <lineage>
        <taxon>Eukaryota</taxon>
        <taxon>Sar</taxon>
        <taxon>Alveolata</taxon>
        <taxon>Dinophyceae</taxon>
        <taxon>Suessiales</taxon>
        <taxon>Symbiodiniaceae</taxon>
        <taxon>Symbiodinium</taxon>
    </lineage>
</organism>
<reference evidence="2 3" key="1">
    <citation type="submission" date="2016-02" db="EMBL/GenBank/DDBJ databases">
        <title>Genome analysis of coral dinoflagellate symbionts highlights evolutionary adaptations to a symbiotic lifestyle.</title>
        <authorList>
            <person name="Aranda M."/>
            <person name="Li Y."/>
            <person name="Liew Y.J."/>
            <person name="Baumgarten S."/>
            <person name="Simakov O."/>
            <person name="Wilson M."/>
            <person name="Piel J."/>
            <person name="Ashoor H."/>
            <person name="Bougouffa S."/>
            <person name="Bajic V.B."/>
            <person name="Ryu T."/>
            <person name="Ravasi T."/>
            <person name="Bayer T."/>
            <person name="Micklem G."/>
            <person name="Kim H."/>
            <person name="Bhak J."/>
            <person name="Lajeunesse T.C."/>
            <person name="Voolstra C.R."/>
        </authorList>
    </citation>
    <scope>NUCLEOTIDE SEQUENCE [LARGE SCALE GENOMIC DNA]</scope>
    <source>
        <strain evidence="2 3">CCMP2467</strain>
    </source>
</reference>
<evidence type="ECO:0000313" key="3">
    <source>
        <dbReference type="Proteomes" id="UP000186817"/>
    </source>
</evidence>
<sequence length="261" mass="27860">MPRRLLLCPGATVAPVADPPAEPQPVLAETPAPTETSTGWAALATPDSPTPTPRTDEVEEAEMQLPAPALPEAPPLLSSVPTPVRSQKRPLLAPAPSNSASVEVIERAETADACYKVNFTKEAQKKRKTFRCGFLRVKAGKAYLYDDEGRHVMLGRSTRIEGELQPGAQISPTWETLVEVHCTAASVILFVQPVLTDLVAERIKRPAINGDEKTSCSTALRSELWTSSGQSNMVEHAVSCDDLDSGRAFAGAAPAPKGQAM</sequence>
<dbReference type="AlphaFoldDB" id="A0A1Q9EV26"/>
<protein>
    <submittedName>
        <fullName evidence="2">Uncharacterized protein</fullName>
    </submittedName>
</protein>